<dbReference type="AlphaFoldDB" id="A0A9P4N115"/>
<keyword evidence="4" id="KW-0645">Protease</keyword>
<keyword evidence="4" id="KW-0378">Hydrolase</keyword>
<evidence type="ECO:0000259" key="3">
    <source>
        <dbReference type="PROSITE" id="PS51767"/>
    </source>
</evidence>
<dbReference type="InterPro" id="IPR033121">
    <property type="entry name" value="PEPTIDASE_A1"/>
</dbReference>
<proteinExistence type="inferred from homology"/>
<comment type="caution">
    <text evidence="4">The sequence shown here is derived from an EMBL/GenBank/DDBJ whole genome shotgun (WGS) entry which is preliminary data.</text>
</comment>
<sequence length="549" mass="60300">MNTSMPLKPPDPFVFAPSQSWDGNDGKWSSFIIRVGSPPQTFRVLPSTTMNEIWVPDPEGCQAPNDPPDCGQQRGVFDFQGQASSGFQNTMSSTFDLIGLYDLVPENKLPNYSGNGIYGFDTVGLQVQNSGGLELDNQIVTGIATKDFYLGILGLGPKPLNFSGFDHPQPSFMTNLRDHNMIPSVSYGYTAGQVYMIGTPKLFGSLTLGGFDKSRIASSSRNSTQFQFSADDSRVLSPKIQSISATDTLKGAVTLMSTPLVAVIDSTVPHIWLPRPVCDEFEQAFGLIYDTRTDLYLVNSSVHEALQERNPTIVFGLGIDDDPSSMARVSFPYEAFDLEASYPIYTNSSQRYFPIRRAVNESEYTLGRTFLQEAYVTVDYERKKFSVDQALYQPEMPQQEIVAILPPSDADASTPAPSPSLLIQTRGNGLGKGTIAGIAVASAVTFILACILFLLWWRRRKRILEARNRRPASSSSQFGKTIYGLYELQQQVAEVSSEKMDAELHSNALYLVSDDAVIHELDAQSLGVRPTSLKVGEDGTVRFGPTSSI</sequence>
<dbReference type="GO" id="GO:0006508">
    <property type="term" value="P:proteolysis"/>
    <property type="evidence" value="ECO:0007669"/>
    <property type="project" value="UniProtKB-KW"/>
</dbReference>
<dbReference type="Gene3D" id="2.40.70.10">
    <property type="entry name" value="Acid Proteases"/>
    <property type="match status" value="2"/>
</dbReference>
<evidence type="ECO:0000313" key="5">
    <source>
        <dbReference type="Proteomes" id="UP000800093"/>
    </source>
</evidence>
<comment type="similarity">
    <text evidence="1">Belongs to the peptidase A1 family.</text>
</comment>
<keyword evidence="2" id="KW-0472">Membrane</keyword>
<dbReference type="PRINTS" id="PR00792">
    <property type="entry name" value="PEPSIN"/>
</dbReference>
<dbReference type="PANTHER" id="PTHR47966:SF51">
    <property type="entry name" value="BETA-SITE APP-CLEAVING ENZYME, ISOFORM A-RELATED"/>
    <property type="match status" value="1"/>
</dbReference>
<dbReference type="InterPro" id="IPR021109">
    <property type="entry name" value="Peptidase_aspartic_dom_sf"/>
</dbReference>
<dbReference type="OrthoDB" id="4074350at2759"/>
<dbReference type="Proteomes" id="UP000800093">
    <property type="component" value="Unassembled WGS sequence"/>
</dbReference>
<dbReference type="GO" id="GO:0000324">
    <property type="term" value="C:fungal-type vacuole"/>
    <property type="evidence" value="ECO:0007669"/>
    <property type="project" value="TreeGrafter"/>
</dbReference>
<dbReference type="GO" id="GO:0004190">
    <property type="term" value="F:aspartic-type endopeptidase activity"/>
    <property type="evidence" value="ECO:0007669"/>
    <property type="project" value="InterPro"/>
</dbReference>
<accession>A0A9P4N115</accession>
<keyword evidence="5" id="KW-1185">Reference proteome</keyword>
<evidence type="ECO:0000313" key="4">
    <source>
        <dbReference type="EMBL" id="KAF2265545.1"/>
    </source>
</evidence>
<name>A0A9P4N115_9PLEO</name>
<evidence type="ECO:0000256" key="1">
    <source>
        <dbReference type="ARBA" id="ARBA00007447"/>
    </source>
</evidence>
<dbReference type="SUPFAM" id="SSF50630">
    <property type="entry name" value="Acid proteases"/>
    <property type="match status" value="1"/>
</dbReference>
<dbReference type="InterPro" id="IPR034164">
    <property type="entry name" value="Pepsin-like_dom"/>
</dbReference>
<dbReference type="Pfam" id="PF00026">
    <property type="entry name" value="Asp"/>
    <property type="match status" value="1"/>
</dbReference>
<protein>
    <submittedName>
        <fullName evidence="4">Acid protease</fullName>
    </submittedName>
</protein>
<dbReference type="PANTHER" id="PTHR47966">
    <property type="entry name" value="BETA-SITE APP-CLEAVING ENZYME, ISOFORM A-RELATED"/>
    <property type="match status" value="1"/>
</dbReference>
<evidence type="ECO:0000256" key="2">
    <source>
        <dbReference type="SAM" id="Phobius"/>
    </source>
</evidence>
<keyword evidence="2" id="KW-0812">Transmembrane</keyword>
<dbReference type="CDD" id="cd05471">
    <property type="entry name" value="pepsin_like"/>
    <property type="match status" value="1"/>
</dbReference>
<dbReference type="PROSITE" id="PS51767">
    <property type="entry name" value="PEPTIDASE_A1"/>
    <property type="match status" value="1"/>
</dbReference>
<feature type="transmembrane region" description="Helical" evidence="2">
    <location>
        <begin position="435"/>
        <end position="457"/>
    </location>
</feature>
<dbReference type="InterPro" id="IPR001461">
    <property type="entry name" value="Aspartic_peptidase_A1"/>
</dbReference>
<gene>
    <name evidence="4" type="ORF">CC78DRAFT_515266</name>
</gene>
<feature type="domain" description="Peptidase A1" evidence="3">
    <location>
        <begin position="29"/>
        <end position="388"/>
    </location>
</feature>
<dbReference type="EMBL" id="ML986605">
    <property type="protein sequence ID" value="KAF2265545.1"/>
    <property type="molecule type" value="Genomic_DNA"/>
</dbReference>
<organism evidence="4 5">
    <name type="scientific">Lojkania enalia</name>
    <dbReference type="NCBI Taxonomy" id="147567"/>
    <lineage>
        <taxon>Eukaryota</taxon>
        <taxon>Fungi</taxon>
        <taxon>Dikarya</taxon>
        <taxon>Ascomycota</taxon>
        <taxon>Pezizomycotina</taxon>
        <taxon>Dothideomycetes</taxon>
        <taxon>Pleosporomycetidae</taxon>
        <taxon>Pleosporales</taxon>
        <taxon>Pleosporales incertae sedis</taxon>
        <taxon>Lojkania</taxon>
    </lineage>
</organism>
<reference evidence="5" key="1">
    <citation type="journal article" date="2020" name="Stud. Mycol.">
        <title>101 Dothideomycetes genomes: A test case for predicting lifestyles and emergence of pathogens.</title>
        <authorList>
            <person name="Haridas S."/>
            <person name="Albert R."/>
            <person name="Binder M."/>
            <person name="Bloem J."/>
            <person name="LaButti K."/>
            <person name="Salamov A."/>
            <person name="Andreopoulos B."/>
            <person name="Baker S."/>
            <person name="Barry K."/>
            <person name="Bills G."/>
            <person name="Bluhm B."/>
            <person name="Cannon C."/>
            <person name="Castanera R."/>
            <person name="Culley D."/>
            <person name="Daum C."/>
            <person name="Ezra D."/>
            <person name="Gonzalez J."/>
            <person name="Henrissat B."/>
            <person name="Kuo A."/>
            <person name="Liang C."/>
            <person name="Lipzen A."/>
            <person name="Lutzoni F."/>
            <person name="Magnuson J."/>
            <person name="Mondo S."/>
            <person name="Nolan M."/>
            <person name="Ohm R."/>
            <person name="Pangilinan J."/>
            <person name="Park H.-J."/>
            <person name="Ramirez L."/>
            <person name="Alfaro M."/>
            <person name="Sun H."/>
            <person name="Tritt A."/>
            <person name="Yoshinaga Y."/>
            <person name="Zwiers L.-H."/>
            <person name="Turgeon B."/>
            <person name="Goodwin S."/>
            <person name="Spatafora J."/>
            <person name="Crous P."/>
            <person name="Grigoriev I."/>
        </authorList>
    </citation>
    <scope>NUCLEOTIDE SEQUENCE [LARGE SCALE GENOMIC DNA]</scope>
    <source>
        <strain evidence="5">CBS 304.66</strain>
    </source>
</reference>
<keyword evidence="2" id="KW-1133">Transmembrane helix</keyword>